<dbReference type="Gene3D" id="2.60.40.640">
    <property type="match status" value="2"/>
</dbReference>
<dbReference type="InterPro" id="IPR050357">
    <property type="entry name" value="Arrestin_domain-protein"/>
</dbReference>
<sequence>MCYIFRRKVVEQDIYINHTFDILPEGFNNLHAGDHKFSFKYTLPYNLPQTTNQKKLDVETIFYYCAAILSTGSILDSKCRTDFILKRRDYSNRFPILRQPVIKEYQKNFYGIFGKRGGPILMKVMLPYAGITVGETIQLKIQYDNQSKLEISQTKIELVESIIKSYKGDEVCFCEKSFVVDYIDGIGINDFKELKYNFKVPDDIHNSDLLYTNYMKTKHSIQIQGIVKNMHFNPRVFIPIVIGSDRCEEERLYELGAVNEKENLIITDHLSKTRFYSKLGHYIK</sequence>
<dbReference type="PANTHER" id="PTHR11188">
    <property type="entry name" value="ARRESTIN DOMAIN CONTAINING PROTEIN"/>
    <property type="match status" value="1"/>
</dbReference>
<dbReference type="EMBL" id="JADBJN010000002">
    <property type="protein sequence ID" value="KAG5675310.1"/>
    <property type="molecule type" value="Genomic_DNA"/>
</dbReference>
<evidence type="ECO:0000313" key="2">
    <source>
        <dbReference type="EMBL" id="KAG5675310.1"/>
    </source>
</evidence>
<protein>
    <recommendedName>
        <fullName evidence="1">Arrestin C-terminal-like domain-containing protein</fullName>
    </recommendedName>
</protein>
<organism evidence="2 3">
    <name type="scientific">Polypedilum vanderplanki</name>
    <name type="common">Sleeping chironomid midge</name>
    <dbReference type="NCBI Taxonomy" id="319348"/>
    <lineage>
        <taxon>Eukaryota</taxon>
        <taxon>Metazoa</taxon>
        <taxon>Ecdysozoa</taxon>
        <taxon>Arthropoda</taxon>
        <taxon>Hexapoda</taxon>
        <taxon>Insecta</taxon>
        <taxon>Pterygota</taxon>
        <taxon>Neoptera</taxon>
        <taxon>Endopterygota</taxon>
        <taxon>Diptera</taxon>
        <taxon>Nematocera</taxon>
        <taxon>Chironomoidea</taxon>
        <taxon>Chironomidae</taxon>
        <taxon>Chironominae</taxon>
        <taxon>Polypedilum</taxon>
        <taxon>Polypedilum</taxon>
    </lineage>
</organism>
<dbReference type="Pfam" id="PF02752">
    <property type="entry name" value="Arrestin_C"/>
    <property type="match status" value="1"/>
</dbReference>
<comment type="caution">
    <text evidence="2">The sequence shown here is derived from an EMBL/GenBank/DDBJ whole genome shotgun (WGS) entry which is preliminary data.</text>
</comment>
<dbReference type="AlphaFoldDB" id="A0A9J6C1E9"/>
<dbReference type="Proteomes" id="UP001107558">
    <property type="component" value="Chromosome 2"/>
</dbReference>
<dbReference type="OrthoDB" id="2333384at2759"/>
<keyword evidence="3" id="KW-1185">Reference proteome</keyword>
<dbReference type="GO" id="GO:0005737">
    <property type="term" value="C:cytoplasm"/>
    <property type="evidence" value="ECO:0007669"/>
    <property type="project" value="TreeGrafter"/>
</dbReference>
<dbReference type="PANTHER" id="PTHR11188:SF17">
    <property type="entry name" value="FI21816P1"/>
    <property type="match status" value="1"/>
</dbReference>
<dbReference type="InterPro" id="IPR011022">
    <property type="entry name" value="Arrestin_C-like"/>
</dbReference>
<name>A0A9J6C1E9_POLVA</name>
<dbReference type="SMART" id="SM01017">
    <property type="entry name" value="Arrestin_C"/>
    <property type="match status" value="1"/>
</dbReference>
<dbReference type="InterPro" id="IPR014752">
    <property type="entry name" value="Arrestin-like_C"/>
</dbReference>
<evidence type="ECO:0000259" key="1">
    <source>
        <dbReference type="SMART" id="SM01017"/>
    </source>
</evidence>
<gene>
    <name evidence="2" type="ORF">PVAND_005221</name>
</gene>
<accession>A0A9J6C1E9</accession>
<feature type="domain" description="Arrestin C-terminal-like" evidence="1">
    <location>
        <begin position="116"/>
        <end position="247"/>
    </location>
</feature>
<reference evidence="2" key="1">
    <citation type="submission" date="2021-03" db="EMBL/GenBank/DDBJ databases">
        <title>Chromosome level genome of the anhydrobiotic midge Polypedilum vanderplanki.</title>
        <authorList>
            <person name="Yoshida Y."/>
            <person name="Kikawada T."/>
            <person name="Gusev O."/>
        </authorList>
    </citation>
    <scope>NUCLEOTIDE SEQUENCE</scope>
    <source>
        <strain evidence="2">NIAS01</strain>
        <tissue evidence="2">Whole body or cell culture</tissue>
    </source>
</reference>
<dbReference type="GO" id="GO:0015031">
    <property type="term" value="P:protein transport"/>
    <property type="evidence" value="ECO:0007669"/>
    <property type="project" value="TreeGrafter"/>
</dbReference>
<evidence type="ECO:0000313" key="3">
    <source>
        <dbReference type="Proteomes" id="UP001107558"/>
    </source>
</evidence>
<proteinExistence type="predicted"/>